<dbReference type="InterPro" id="IPR052173">
    <property type="entry name" value="Beta-lactam_resp_regulator"/>
</dbReference>
<keyword evidence="5" id="KW-1185">Reference proteome</keyword>
<dbReference type="PANTHER" id="PTHR34978:SF3">
    <property type="entry name" value="SLR0241 PROTEIN"/>
    <property type="match status" value="1"/>
</dbReference>
<dbReference type="OrthoDB" id="1522859at2"/>
<proteinExistence type="predicted"/>
<protein>
    <submittedName>
        <fullName evidence="4">Beta-lactamase regulating signal transducer with metallopeptidase domain</fullName>
    </submittedName>
</protein>
<feature type="region of interest" description="Disordered" evidence="1">
    <location>
        <begin position="479"/>
        <end position="498"/>
    </location>
</feature>
<feature type="transmembrane region" description="Helical" evidence="2">
    <location>
        <begin position="37"/>
        <end position="59"/>
    </location>
</feature>
<dbReference type="CDD" id="cd07341">
    <property type="entry name" value="M56_BlaR1_MecR1_like"/>
    <property type="match status" value="1"/>
</dbReference>
<evidence type="ECO:0000259" key="3">
    <source>
        <dbReference type="Pfam" id="PF05569"/>
    </source>
</evidence>
<feature type="compositionally biased region" description="Polar residues" evidence="1">
    <location>
        <begin position="320"/>
        <end position="365"/>
    </location>
</feature>
<dbReference type="PANTHER" id="PTHR34978">
    <property type="entry name" value="POSSIBLE SENSOR-TRANSDUCER PROTEIN BLAR"/>
    <property type="match status" value="1"/>
</dbReference>
<keyword evidence="2" id="KW-0812">Transmembrane</keyword>
<evidence type="ECO:0000313" key="4">
    <source>
        <dbReference type="EMBL" id="RMA57856.1"/>
    </source>
</evidence>
<comment type="caution">
    <text evidence="4">The sequence shown here is derived from an EMBL/GenBank/DDBJ whole genome shotgun (WGS) entry which is preliminary data.</text>
</comment>
<gene>
    <name evidence="4" type="ORF">BXY75_2663</name>
</gene>
<evidence type="ECO:0000256" key="2">
    <source>
        <dbReference type="SAM" id="Phobius"/>
    </source>
</evidence>
<dbReference type="EMBL" id="REFC01000014">
    <property type="protein sequence ID" value="RMA57856.1"/>
    <property type="molecule type" value="Genomic_DNA"/>
</dbReference>
<feature type="compositionally biased region" description="Basic and acidic residues" evidence="1">
    <location>
        <begin position="489"/>
        <end position="498"/>
    </location>
</feature>
<feature type="region of interest" description="Disordered" evidence="1">
    <location>
        <begin position="315"/>
        <end position="365"/>
    </location>
</feature>
<dbReference type="AlphaFoldDB" id="A0A3L9YAU6"/>
<sequence>MEVLIYLGKSAFVLALFYLIYVFLLRKETFFNSNRHFLLIGIPIALIIPFVEFIKTIYIEIPEPIITKSVAVTSEADAFINTNVLQHTTPLVEWWQIFLIIYFIGVCIMLIRFIKQLFSLFQLLNKQDSEAVGTCIHVRSKDMIAPFSFFNYIIYNPKLHSREELTMILEHEQIHAGERHSIDILIVHLLLVFQWWNPLAWAYKRAITDNLEFIADRKTVPLVSSARQYQLALVRNSSPLPIPALTNNFYQSISCLRIFGKSFAIRKPIGQVKKRIVMLNKHTSNRNNSWKLAAILPLLAVFLWSFNVKEVEKYREDATASDSSSTKILSDMEGNSNAVTNTSVEIPQKEITSSEASTLEKPNSNLLAAVSEEKENPSEEKREMTAQNHKQFQNMATQEIRLTISKETTREQLETMKKDLESKGFSFDYSNVSYNSNNEITSISISYKDANGNAGNYSVNSDNPINTIVIQSNGNSISVRSSGNGDYSYKNDETMEERMQDREKMMEERKEVLDQRREEMNAKRKEMRTEANERRKEMRYESNDSNEGTRKEMQEEMEVRKEEMKLRQKEMQTRMDSMRGDHVAHENHTHKMSKAHEKHSKRTQANLSPEHLKHITKDDSDADLDALVNEFNADGISFSYGGLKRNEAGEITKIKLKLDNNNGSVSKSTYDRNGNAIGTITVGSHNGTTVMKGSN</sequence>
<dbReference type="InterPro" id="IPR008756">
    <property type="entry name" value="Peptidase_M56"/>
</dbReference>
<name>A0A3L9YAU6_9FLAO</name>
<evidence type="ECO:0000313" key="5">
    <source>
        <dbReference type="Proteomes" id="UP000271339"/>
    </source>
</evidence>
<evidence type="ECO:0000256" key="1">
    <source>
        <dbReference type="SAM" id="MobiDB-lite"/>
    </source>
</evidence>
<keyword evidence="2" id="KW-0472">Membrane</keyword>
<accession>A0A3L9YAU6</accession>
<feature type="transmembrane region" description="Helical" evidence="2">
    <location>
        <begin position="288"/>
        <end position="306"/>
    </location>
</feature>
<dbReference type="RefSeq" id="WP_121908207.1">
    <property type="nucleotide sequence ID" value="NZ_REFC01000014.1"/>
</dbReference>
<feature type="transmembrane region" description="Helical" evidence="2">
    <location>
        <begin position="6"/>
        <end position="25"/>
    </location>
</feature>
<feature type="transmembrane region" description="Helical" evidence="2">
    <location>
        <begin position="94"/>
        <end position="114"/>
    </location>
</feature>
<feature type="domain" description="Peptidase M56" evidence="3">
    <location>
        <begin position="22"/>
        <end position="224"/>
    </location>
</feature>
<feature type="region of interest" description="Disordered" evidence="1">
    <location>
        <begin position="512"/>
        <end position="561"/>
    </location>
</feature>
<organism evidence="4 5">
    <name type="scientific">Ulvibacter antarcticus</name>
    <dbReference type="NCBI Taxonomy" id="442714"/>
    <lineage>
        <taxon>Bacteria</taxon>
        <taxon>Pseudomonadati</taxon>
        <taxon>Bacteroidota</taxon>
        <taxon>Flavobacteriia</taxon>
        <taxon>Flavobacteriales</taxon>
        <taxon>Flavobacteriaceae</taxon>
        <taxon>Ulvibacter</taxon>
    </lineage>
</organism>
<dbReference type="Pfam" id="PF05569">
    <property type="entry name" value="Peptidase_M56"/>
    <property type="match status" value="1"/>
</dbReference>
<dbReference type="Proteomes" id="UP000271339">
    <property type="component" value="Unassembled WGS sequence"/>
</dbReference>
<keyword evidence="2" id="KW-1133">Transmembrane helix</keyword>
<reference evidence="4 5" key="1">
    <citation type="submission" date="2018-10" db="EMBL/GenBank/DDBJ databases">
        <title>Genomic Encyclopedia of Archaeal and Bacterial Type Strains, Phase II (KMG-II): from individual species to whole genera.</title>
        <authorList>
            <person name="Goeker M."/>
        </authorList>
    </citation>
    <scope>NUCLEOTIDE SEQUENCE [LARGE SCALE GENOMIC DNA]</scope>
    <source>
        <strain evidence="4 5">DSM 23424</strain>
    </source>
</reference>